<feature type="chain" id="PRO_5015918696" description="Helix-hairpin-helix domain-containing protein" evidence="2">
    <location>
        <begin position="23"/>
        <end position="677"/>
    </location>
</feature>
<organism evidence="3 4">
    <name type="scientific">Marinifilum breve</name>
    <dbReference type="NCBI Taxonomy" id="2184082"/>
    <lineage>
        <taxon>Bacteria</taxon>
        <taxon>Pseudomonadati</taxon>
        <taxon>Bacteroidota</taxon>
        <taxon>Bacteroidia</taxon>
        <taxon>Marinilabiliales</taxon>
        <taxon>Marinifilaceae</taxon>
    </lineage>
</organism>
<proteinExistence type="predicted"/>
<protein>
    <recommendedName>
        <fullName evidence="5">Helix-hairpin-helix domain-containing protein</fullName>
    </recommendedName>
</protein>
<dbReference type="Proteomes" id="UP000248079">
    <property type="component" value="Unassembled WGS sequence"/>
</dbReference>
<accession>A0A2V3ZWC1</accession>
<evidence type="ECO:0000256" key="1">
    <source>
        <dbReference type="SAM" id="Coils"/>
    </source>
</evidence>
<evidence type="ECO:0008006" key="5">
    <source>
        <dbReference type="Google" id="ProtNLM"/>
    </source>
</evidence>
<evidence type="ECO:0000313" key="3">
    <source>
        <dbReference type="EMBL" id="PXY00772.1"/>
    </source>
</evidence>
<dbReference type="RefSeq" id="WP_110361138.1">
    <property type="nucleotide sequence ID" value="NZ_QFLI01000005.1"/>
</dbReference>
<keyword evidence="4" id="KW-1185">Reference proteome</keyword>
<dbReference type="Pfam" id="PF12836">
    <property type="entry name" value="HHH_3"/>
    <property type="match status" value="1"/>
</dbReference>
<dbReference type="Gene3D" id="1.10.150.280">
    <property type="entry name" value="AF1531-like domain"/>
    <property type="match status" value="1"/>
</dbReference>
<dbReference type="EMBL" id="QFLI01000005">
    <property type="protein sequence ID" value="PXY00772.1"/>
    <property type="molecule type" value="Genomic_DNA"/>
</dbReference>
<gene>
    <name evidence="3" type="ORF">DF185_12770</name>
</gene>
<dbReference type="SUPFAM" id="SSF47781">
    <property type="entry name" value="RuvA domain 2-like"/>
    <property type="match status" value="1"/>
</dbReference>
<dbReference type="SUPFAM" id="SSF56935">
    <property type="entry name" value="Porins"/>
    <property type="match status" value="1"/>
</dbReference>
<feature type="coiled-coil region" evidence="1">
    <location>
        <begin position="32"/>
        <end position="59"/>
    </location>
</feature>
<name>A0A2V3ZWC1_9BACT</name>
<feature type="signal peptide" evidence="2">
    <location>
        <begin position="1"/>
        <end position="22"/>
    </location>
</feature>
<keyword evidence="2" id="KW-0732">Signal</keyword>
<evidence type="ECO:0000313" key="4">
    <source>
        <dbReference type="Proteomes" id="UP000248079"/>
    </source>
</evidence>
<dbReference type="InterPro" id="IPR010994">
    <property type="entry name" value="RuvA_2-like"/>
</dbReference>
<dbReference type="AlphaFoldDB" id="A0A2V3ZWC1"/>
<reference evidence="3 4" key="1">
    <citation type="submission" date="2018-05" db="EMBL/GenBank/DDBJ databases">
        <title>Marinifilum breve JC075T sp. nov., a marine bacterium isolated from Yongle Blue Hole in the South China Sea.</title>
        <authorList>
            <person name="Fu T."/>
        </authorList>
    </citation>
    <scope>NUCLEOTIDE SEQUENCE [LARGE SCALE GENOMIC DNA]</scope>
    <source>
        <strain evidence="3 4">JC075</strain>
    </source>
</reference>
<sequence>MKRIRSILPLILFFSYLSIATAQNTAVEQDLIERIIENIAEQEEENPDYTNLLEEITKLIQNPLNINTANSHELEKLYFLNQNQIEQLIKYREENGAILSIYEIQLIKGFSAELVKNIAPLISTKANPKPISVKNLKHQLLIRSEHNFQKEAGYKTANENSKYLGKPWKYYSRYQIQSPKSGIVFGFTAENDKGEPFFKDQNSNGFDFYSAHVQKKSNGFLKRVNLGDFQIKFGQGLSLWSGMGGKKSSFTTQNARKYQGIRSYKSTDENRFFRGVSIIISPLKGIDFAAFASYKKIDASADTDTISSFASSIVNTGLHRNKNELDKKDALKERLFGGYFTCNLKNTQFGAAFIQYSYSPEIQIKEKAYSQFNFTGKNNYNLSLSYQTQINNIHLFGEAAQSKSGGIGILQGANIQIHPQFNLETIYRKYDKNFHAHYSNSFSEQSRSQNEEGIYIGIDFHPFPKWSIKVYYDQFEFPWLRHSSNSPTDGHEYFTQIEYTNSDKLSIYFRYKQENKADNMDADFINIPVEYEKTQYRLHLSAKPAANWEIRNRIEFSKYKQAEQNENGFLIYQDLIYRFSQFPLNISLRYALFDTDSYDTRIYAYENDILYAYSVPAYYNKGSRFYLNLNYKISNRITFYARYAQTKYSNTESIGSGTSLIHGDTKSDVKLQLKFRF</sequence>
<dbReference type="OrthoDB" id="9766750at2"/>
<evidence type="ECO:0000256" key="2">
    <source>
        <dbReference type="SAM" id="SignalP"/>
    </source>
</evidence>
<keyword evidence="1" id="KW-0175">Coiled coil</keyword>
<comment type="caution">
    <text evidence="3">The sequence shown here is derived from an EMBL/GenBank/DDBJ whole genome shotgun (WGS) entry which is preliminary data.</text>
</comment>